<comment type="caution">
    <text evidence="1">The sequence shown here is derived from an EMBL/GenBank/DDBJ whole genome shotgun (WGS) entry which is preliminary data.</text>
</comment>
<protein>
    <recommendedName>
        <fullName evidence="5">Tetratricopeptide repeat protein</fullName>
    </recommendedName>
</protein>
<keyword evidence="3" id="KW-1185">Reference proteome</keyword>
<dbReference type="InterPro" id="IPR019734">
    <property type="entry name" value="TPR_rpt"/>
</dbReference>
<dbReference type="SMART" id="SM00028">
    <property type="entry name" value="TPR"/>
    <property type="match status" value="3"/>
</dbReference>
<accession>A0A850Q7E4</accession>
<dbReference type="EMBL" id="JABCJD010000010">
    <property type="protein sequence ID" value="NVO29075.1"/>
    <property type="molecule type" value="Genomic_DNA"/>
</dbReference>
<evidence type="ECO:0000313" key="3">
    <source>
        <dbReference type="Proteomes" id="UP000523601"/>
    </source>
</evidence>
<organism evidence="1 4">
    <name type="scientific">Donghicola mangrovi</name>
    <dbReference type="NCBI Taxonomy" id="2729614"/>
    <lineage>
        <taxon>Bacteria</taxon>
        <taxon>Pseudomonadati</taxon>
        <taxon>Pseudomonadota</taxon>
        <taxon>Alphaproteobacteria</taxon>
        <taxon>Rhodobacterales</taxon>
        <taxon>Roseobacteraceae</taxon>
        <taxon>Donghicola</taxon>
    </lineage>
</organism>
<dbReference type="Pfam" id="PF14559">
    <property type="entry name" value="TPR_19"/>
    <property type="match status" value="1"/>
</dbReference>
<dbReference type="AlphaFoldDB" id="A0A850Q7E4"/>
<dbReference type="SUPFAM" id="SSF48452">
    <property type="entry name" value="TPR-like"/>
    <property type="match status" value="1"/>
</dbReference>
<reference evidence="3 4" key="1">
    <citation type="submission" date="2020-04" db="EMBL/GenBank/DDBJ databases">
        <title>Donghicola sp., a member of the Rhodobacteraceae family isolated from mangrove forest in Thailand.</title>
        <authorList>
            <person name="Charoenyingcharoen P."/>
            <person name="Yukphan P."/>
        </authorList>
    </citation>
    <scope>NUCLEOTIDE SEQUENCE [LARGE SCALE GENOMIC DNA]</scope>
    <source>
        <strain evidence="1 4">B5-SW-15</strain>
        <strain evidence="2 3">C2-DW-16</strain>
    </source>
</reference>
<gene>
    <name evidence="2" type="ORF">HJ526_16725</name>
    <name evidence="1" type="ORF">HJ536_15905</name>
</gene>
<dbReference type="EMBL" id="JABCJE010000009">
    <property type="protein sequence ID" value="NVO24844.1"/>
    <property type="molecule type" value="Genomic_DNA"/>
</dbReference>
<dbReference type="InterPro" id="IPR011990">
    <property type="entry name" value="TPR-like_helical_dom_sf"/>
</dbReference>
<dbReference type="Proteomes" id="UP000523601">
    <property type="component" value="Unassembled WGS sequence"/>
</dbReference>
<evidence type="ECO:0000313" key="2">
    <source>
        <dbReference type="EMBL" id="NVO29075.1"/>
    </source>
</evidence>
<sequence length="170" mass="18570">MIVTISSPAKAISPQEEDLLARLRRADADGARVIAEDLQLLWSRSGSAMVDMLMRRAEGALVEGDLDTALGHLTAITDHAPDFAEGHMLRATVLYQMDLYGPAMEELEQTIALNPNHFGAMFGAGIIAYETGQTEMAMKLFDAVEAIHPNFDELSRLQQELDKEAGALDL</sequence>
<evidence type="ECO:0000313" key="4">
    <source>
        <dbReference type="Proteomes" id="UP000592216"/>
    </source>
</evidence>
<name>A0A850Q7E4_9RHOB</name>
<evidence type="ECO:0000313" key="1">
    <source>
        <dbReference type="EMBL" id="NVO24844.1"/>
    </source>
</evidence>
<dbReference type="RefSeq" id="WP_176855760.1">
    <property type="nucleotide sequence ID" value="NZ_JABCJD010000010.1"/>
</dbReference>
<dbReference type="Gene3D" id="1.25.40.10">
    <property type="entry name" value="Tetratricopeptide repeat domain"/>
    <property type="match status" value="1"/>
</dbReference>
<proteinExistence type="predicted"/>
<evidence type="ECO:0008006" key="5">
    <source>
        <dbReference type="Google" id="ProtNLM"/>
    </source>
</evidence>
<dbReference type="Proteomes" id="UP000592216">
    <property type="component" value="Unassembled WGS sequence"/>
</dbReference>